<dbReference type="InterPro" id="IPR035979">
    <property type="entry name" value="RBD_domain_sf"/>
</dbReference>
<keyword evidence="1" id="KW-0694">RNA-binding</keyword>
<dbReference type="GO" id="GO:0008270">
    <property type="term" value="F:zinc ion binding"/>
    <property type="evidence" value="ECO:0007669"/>
    <property type="project" value="UniProtKB-KW"/>
</dbReference>
<proteinExistence type="predicted"/>
<feature type="region of interest" description="Disordered" evidence="4">
    <location>
        <begin position="310"/>
        <end position="336"/>
    </location>
</feature>
<keyword evidence="2" id="KW-0862">Zinc</keyword>
<dbReference type="PANTHER" id="PTHR14398:SF0">
    <property type="entry name" value="ZINC FINGER PROTEIN SWM"/>
    <property type="match status" value="1"/>
</dbReference>
<dbReference type="AlphaFoldDB" id="A0A9P1GU57"/>
<protein>
    <recommendedName>
        <fullName evidence="5">C3H1-type domain-containing protein</fullName>
    </recommendedName>
</protein>
<feature type="compositionally biased region" description="Basic and acidic residues" evidence="4">
    <location>
        <begin position="239"/>
        <end position="248"/>
    </location>
</feature>
<feature type="zinc finger region" description="C3H1-type" evidence="2">
    <location>
        <begin position="158"/>
        <end position="186"/>
    </location>
</feature>
<evidence type="ECO:0000256" key="3">
    <source>
        <dbReference type="SAM" id="Coils"/>
    </source>
</evidence>
<keyword evidence="7" id="KW-1185">Reference proteome</keyword>
<keyword evidence="2" id="KW-0863">Zinc-finger</keyword>
<evidence type="ECO:0000256" key="1">
    <source>
        <dbReference type="ARBA" id="ARBA00022884"/>
    </source>
</evidence>
<keyword evidence="3" id="KW-0175">Coiled coil</keyword>
<feature type="domain" description="C3H1-type" evidence="5">
    <location>
        <begin position="158"/>
        <end position="186"/>
    </location>
</feature>
<dbReference type="SUPFAM" id="SSF54928">
    <property type="entry name" value="RNA-binding domain, RBD"/>
    <property type="match status" value="1"/>
</dbReference>
<dbReference type="InterPro" id="IPR000571">
    <property type="entry name" value="Znf_CCCH"/>
</dbReference>
<dbReference type="GO" id="GO:0003723">
    <property type="term" value="F:RNA binding"/>
    <property type="evidence" value="ECO:0007669"/>
    <property type="project" value="UniProtKB-KW"/>
</dbReference>
<evidence type="ECO:0000313" key="7">
    <source>
        <dbReference type="Proteomes" id="UP000838763"/>
    </source>
</evidence>
<name>A0A9P1GU57_9PEZI</name>
<evidence type="ECO:0000313" key="6">
    <source>
        <dbReference type="EMBL" id="CAI4210630.1"/>
    </source>
</evidence>
<evidence type="ECO:0000259" key="5">
    <source>
        <dbReference type="PROSITE" id="PS50103"/>
    </source>
</evidence>
<comment type="caution">
    <text evidence="6">The sequence shown here is derived from an EMBL/GenBank/DDBJ whole genome shotgun (WGS) entry which is preliminary data.</text>
</comment>
<sequence>MSSRLSRTSCTYRPKHDPETVYETGAIVRFEQVPRRLHSQKPQAPGPDNSAGPPLNGSRKRPYREQENGDGQDAPENTNRVMKQARRGYDGDRGGGGTDVNSAWANPGMAMGYNPSDNPLALVAGFPGFPRGPDGLPFPSPFMYPGQGRGGAKGGNKRGRKQRCRQFDTQGFCPRGLTCPHDHSLPDFPAASLPLSLGINAAYDPSDPNLLLFAAQQQLSNFAPPNIKGPPKKRRGDKPRKTSREKGSRAPFSVEGPFGQITEVTLKPYKYLAIIKFDSWDSANAAYQCPKAIFDNRFVKVFWYKDEAESSSKGRRRPDSTSLDPDAHPSDPTFDMDDFIRRQEEAQRAFEEKRQRRTELLKQKEELDKRQQDLLERQLEIKRKLEVRLGTASGGANQGEEEGSAATESLRAQLMKLEEEARILGLDPNSEGALFDEGSSFAPRGGYRGRGGARGNFRGRGSGPRGGFRGGYGGGYGDVHEAYAAYSLDNRPKRVSVTGIDFTVPQKDEALRQFLLGIGEFTAVETTPSTTHVTFKDRKTAEMFFVQVNNNTLPGVEGTLEAAWIPNATPRLRPDQVPQEVAGARTQRAARRQ</sequence>
<dbReference type="GO" id="GO:0005634">
    <property type="term" value="C:nucleus"/>
    <property type="evidence" value="ECO:0007669"/>
    <property type="project" value="TreeGrafter"/>
</dbReference>
<dbReference type="Proteomes" id="UP000838763">
    <property type="component" value="Unassembled WGS sequence"/>
</dbReference>
<gene>
    <name evidence="6" type="ORF">PPNO1_LOCUS432</name>
</gene>
<evidence type="ECO:0000256" key="4">
    <source>
        <dbReference type="SAM" id="MobiDB-lite"/>
    </source>
</evidence>
<dbReference type="PROSITE" id="PS50103">
    <property type="entry name" value="ZF_C3H1"/>
    <property type="match status" value="1"/>
</dbReference>
<keyword evidence="2" id="KW-0479">Metal-binding</keyword>
<dbReference type="OrthoDB" id="443401at2759"/>
<evidence type="ECO:0000256" key="2">
    <source>
        <dbReference type="PROSITE-ProRule" id="PRU00723"/>
    </source>
</evidence>
<feature type="region of interest" description="Disordered" evidence="4">
    <location>
        <begin position="445"/>
        <end position="464"/>
    </location>
</feature>
<dbReference type="PANTHER" id="PTHR14398">
    <property type="entry name" value="RNA RECOGNITION RRM/RNP DOMAIN"/>
    <property type="match status" value="1"/>
</dbReference>
<feature type="coiled-coil region" evidence="3">
    <location>
        <begin position="336"/>
        <end position="377"/>
    </location>
</feature>
<accession>A0A9P1GU57</accession>
<feature type="region of interest" description="Disordered" evidence="4">
    <location>
        <begin position="571"/>
        <end position="593"/>
    </location>
</feature>
<feature type="compositionally biased region" description="Polar residues" evidence="4">
    <location>
        <begin position="1"/>
        <end position="11"/>
    </location>
</feature>
<organism evidence="6 7">
    <name type="scientific">Parascedosporium putredinis</name>
    <dbReference type="NCBI Taxonomy" id="1442378"/>
    <lineage>
        <taxon>Eukaryota</taxon>
        <taxon>Fungi</taxon>
        <taxon>Dikarya</taxon>
        <taxon>Ascomycota</taxon>
        <taxon>Pezizomycotina</taxon>
        <taxon>Sordariomycetes</taxon>
        <taxon>Hypocreomycetidae</taxon>
        <taxon>Microascales</taxon>
        <taxon>Microascaceae</taxon>
        <taxon>Parascedosporium</taxon>
    </lineage>
</organism>
<feature type="region of interest" description="Disordered" evidence="4">
    <location>
        <begin position="1"/>
        <end position="101"/>
    </location>
</feature>
<feature type="compositionally biased region" description="Gly residues" evidence="4">
    <location>
        <begin position="446"/>
        <end position="464"/>
    </location>
</feature>
<feature type="region of interest" description="Disordered" evidence="4">
    <location>
        <begin position="221"/>
        <end position="254"/>
    </location>
</feature>
<reference evidence="6" key="1">
    <citation type="submission" date="2022-11" db="EMBL/GenBank/DDBJ databases">
        <authorList>
            <person name="Scott C."/>
            <person name="Bruce N."/>
        </authorList>
    </citation>
    <scope>NUCLEOTIDE SEQUENCE</scope>
</reference>
<dbReference type="InterPro" id="IPR045137">
    <property type="entry name" value="RBM26/27"/>
</dbReference>
<dbReference type="EMBL" id="CALLCH030000001">
    <property type="protein sequence ID" value="CAI4210630.1"/>
    <property type="molecule type" value="Genomic_DNA"/>
</dbReference>